<comment type="similarity">
    <text evidence="2 6">Belongs to the transposase mutator family.</text>
</comment>
<dbReference type="AlphaFoldDB" id="A0A662DJT2"/>
<dbReference type="InterPro" id="IPR001207">
    <property type="entry name" value="Transposase_mutator"/>
</dbReference>
<comment type="caution">
    <text evidence="7">The sequence shown here is derived from an EMBL/GenBank/DDBJ whole genome shotgun (WGS) entry which is preliminary data.</text>
</comment>
<dbReference type="Proteomes" id="UP000267654">
    <property type="component" value="Unassembled WGS sequence"/>
</dbReference>
<keyword evidence="5 6" id="KW-0233">DNA recombination</keyword>
<dbReference type="GO" id="GO:0003677">
    <property type="term" value="F:DNA binding"/>
    <property type="evidence" value="ECO:0007669"/>
    <property type="project" value="UniProtKB-UniRule"/>
</dbReference>
<evidence type="ECO:0000256" key="4">
    <source>
        <dbReference type="ARBA" id="ARBA00023125"/>
    </source>
</evidence>
<comment type="function">
    <text evidence="1 6">Required for the transposition of the insertion element.</text>
</comment>
<organism evidence="7 8">
    <name type="scientific">Aerophobetes bacterium</name>
    <dbReference type="NCBI Taxonomy" id="2030807"/>
    <lineage>
        <taxon>Bacteria</taxon>
        <taxon>Candidatus Aerophobota</taxon>
    </lineage>
</organism>
<evidence type="ECO:0000313" key="7">
    <source>
        <dbReference type="EMBL" id="RLE14156.1"/>
    </source>
</evidence>
<evidence type="ECO:0000256" key="1">
    <source>
        <dbReference type="ARBA" id="ARBA00002190"/>
    </source>
</evidence>
<gene>
    <name evidence="7" type="ORF">DRI96_01865</name>
</gene>
<dbReference type="GO" id="GO:0006313">
    <property type="term" value="P:DNA transposition"/>
    <property type="evidence" value="ECO:0007669"/>
    <property type="project" value="UniProtKB-UniRule"/>
</dbReference>
<dbReference type="GO" id="GO:0004803">
    <property type="term" value="F:transposase activity"/>
    <property type="evidence" value="ECO:0007669"/>
    <property type="project" value="UniProtKB-UniRule"/>
</dbReference>
<keyword evidence="4 6" id="KW-0238">DNA-binding</keyword>
<evidence type="ECO:0000256" key="6">
    <source>
        <dbReference type="RuleBase" id="RU365089"/>
    </source>
</evidence>
<keyword evidence="3 6" id="KW-0815">Transposition</keyword>
<protein>
    <recommendedName>
        <fullName evidence="6">Mutator family transposase</fullName>
    </recommendedName>
</protein>
<dbReference type="Pfam" id="PF00872">
    <property type="entry name" value="Transposase_mut"/>
    <property type="match status" value="1"/>
</dbReference>
<evidence type="ECO:0000256" key="5">
    <source>
        <dbReference type="ARBA" id="ARBA00023172"/>
    </source>
</evidence>
<sequence length="155" mass="17952">MNQSKEIMLKLSEFVREMVKDALQSLMKEERLIYLEEHPTKANGFYTRSLATRFGTIEDLSVPRVREDNFRPSCLPPYRRTSLDLEEVIIAMYAGGLSTRDISKFLENLYGTRSSFAGIRDSTFILEEEIEAWRKRVLAKSHRLRGQKGKCTLSP</sequence>
<name>A0A662DJT2_UNCAE</name>
<proteinExistence type="inferred from homology"/>
<evidence type="ECO:0000256" key="3">
    <source>
        <dbReference type="ARBA" id="ARBA00022578"/>
    </source>
</evidence>
<dbReference type="PANTHER" id="PTHR33217:SF7">
    <property type="entry name" value="TRANSPOSASE FOR INSERTION SEQUENCE ELEMENT IS1081"/>
    <property type="match status" value="1"/>
</dbReference>
<evidence type="ECO:0000256" key="2">
    <source>
        <dbReference type="ARBA" id="ARBA00010961"/>
    </source>
</evidence>
<dbReference type="EMBL" id="QMQB01000051">
    <property type="protein sequence ID" value="RLE14156.1"/>
    <property type="molecule type" value="Genomic_DNA"/>
</dbReference>
<evidence type="ECO:0000313" key="8">
    <source>
        <dbReference type="Proteomes" id="UP000267654"/>
    </source>
</evidence>
<accession>A0A662DJT2</accession>
<reference evidence="7 8" key="1">
    <citation type="submission" date="2018-06" db="EMBL/GenBank/DDBJ databases">
        <title>Extensive metabolic versatility and redundancy in microbially diverse, dynamic hydrothermal sediments.</title>
        <authorList>
            <person name="Dombrowski N."/>
            <person name="Teske A."/>
            <person name="Baker B.J."/>
        </authorList>
    </citation>
    <scope>NUCLEOTIDE SEQUENCE [LARGE SCALE GENOMIC DNA]</scope>
    <source>
        <strain evidence="7">B19_G9</strain>
    </source>
</reference>
<keyword evidence="6" id="KW-0814">Transposable element</keyword>
<dbReference type="PANTHER" id="PTHR33217">
    <property type="entry name" value="TRANSPOSASE FOR INSERTION SEQUENCE ELEMENT IS1081"/>
    <property type="match status" value="1"/>
</dbReference>